<protein>
    <recommendedName>
        <fullName evidence="1">Tyrosine specific protein phosphatases domain-containing protein</fullName>
    </recommendedName>
</protein>
<evidence type="ECO:0000259" key="1">
    <source>
        <dbReference type="PROSITE" id="PS50056"/>
    </source>
</evidence>
<keyword evidence="3" id="KW-1185">Reference proteome</keyword>
<dbReference type="Proteomes" id="UP000758168">
    <property type="component" value="Unassembled WGS sequence"/>
</dbReference>
<gene>
    <name evidence="2" type="ORF">JOF54_001794</name>
</gene>
<dbReference type="InterPro" id="IPR000387">
    <property type="entry name" value="Tyr_Pase_dom"/>
</dbReference>
<dbReference type="RefSeq" id="WP_210054896.1">
    <property type="nucleotide sequence ID" value="NZ_BAAAMH010000004.1"/>
</dbReference>
<dbReference type="PROSITE" id="PS50056">
    <property type="entry name" value="TYR_PHOSPHATASE_2"/>
    <property type="match status" value="1"/>
</dbReference>
<sequence>MGDTADDAVISVPALRRYRPGEPRPYDAVVTLYAWAQPVDWEVEELRYGFGDGNLTRVDLDRVVRAAEWAWQRWYTGDRVLIRCQARLNRCGVVTALVLMLDGHDPQDAVRLIRLRRSPWALCNDDFLDWLLHGAGVLLKHRLLAS</sequence>
<dbReference type="EMBL" id="JAGIOB010000001">
    <property type="protein sequence ID" value="MBP2416872.1"/>
    <property type="molecule type" value="Genomic_DNA"/>
</dbReference>
<evidence type="ECO:0000313" key="3">
    <source>
        <dbReference type="Proteomes" id="UP000758168"/>
    </source>
</evidence>
<organism evidence="2 3">
    <name type="scientific">Microlunatus capsulatus</name>
    <dbReference type="NCBI Taxonomy" id="99117"/>
    <lineage>
        <taxon>Bacteria</taxon>
        <taxon>Bacillati</taxon>
        <taxon>Actinomycetota</taxon>
        <taxon>Actinomycetes</taxon>
        <taxon>Propionibacteriales</taxon>
        <taxon>Propionibacteriaceae</taxon>
        <taxon>Microlunatus</taxon>
    </lineage>
</organism>
<evidence type="ECO:0000313" key="2">
    <source>
        <dbReference type="EMBL" id="MBP2416872.1"/>
    </source>
</evidence>
<proteinExistence type="predicted"/>
<reference evidence="2 3" key="1">
    <citation type="submission" date="2021-03" db="EMBL/GenBank/DDBJ databases">
        <title>Sequencing the genomes of 1000 actinobacteria strains.</title>
        <authorList>
            <person name="Klenk H.-P."/>
        </authorList>
    </citation>
    <scope>NUCLEOTIDE SEQUENCE [LARGE SCALE GENOMIC DNA]</scope>
    <source>
        <strain evidence="2 3">DSM 12936</strain>
    </source>
</reference>
<dbReference type="InterPro" id="IPR029021">
    <property type="entry name" value="Prot-tyrosine_phosphatase-like"/>
</dbReference>
<feature type="domain" description="Tyrosine specific protein phosphatases" evidence="1">
    <location>
        <begin position="61"/>
        <end position="128"/>
    </location>
</feature>
<dbReference type="Gene3D" id="3.90.190.10">
    <property type="entry name" value="Protein tyrosine phosphatase superfamily"/>
    <property type="match status" value="1"/>
</dbReference>
<accession>A0ABS4Z748</accession>
<dbReference type="SUPFAM" id="SSF52799">
    <property type="entry name" value="(Phosphotyrosine protein) phosphatases II"/>
    <property type="match status" value="1"/>
</dbReference>
<name>A0ABS4Z748_9ACTN</name>
<comment type="caution">
    <text evidence="2">The sequence shown here is derived from an EMBL/GenBank/DDBJ whole genome shotgun (WGS) entry which is preliminary data.</text>
</comment>